<dbReference type="SUPFAM" id="SSF57701">
    <property type="entry name" value="Zn2/Cys6 DNA-binding domain"/>
    <property type="match status" value="1"/>
</dbReference>
<dbReference type="GO" id="GO:0005634">
    <property type="term" value="C:nucleus"/>
    <property type="evidence" value="ECO:0007669"/>
    <property type="project" value="UniProtKB-SubCell"/>
</dbReference>
<dbReference type="PANTHER" id="PTHR37534:SF43">
    <property type="entry name" value="FINGER DOMAIN PROTEIN, PUTATIVE (AFU_ORTHOLOGUE AFUA_1G01850)-RELATED"/>
    <property type="match status" value="1"/>
</dbReference>
<dbReference type="InterPro" id="IPR036864">
    <property type="entry name" value="Zn2-C6_fun-type_DNA-bd_sf"/>
</dbReference>
<dbReference type="InterPro" id="IPR021858">
    <property type="entry name" value="Fun_TF"/>
</dbReference>
<keyword evidence="2" id="KW-0805">Transcription regulation</keyword>
<dbReference type="OrthoDB" id="288726at2759"/>
<sequence length="566" mass="63439">MNRRSKSTSGVASSTQKRSRAGCRECRRLHRKCDETQPACLNCSDAGKTCAYSKPLSWGGRPFPKSPFGQALTAGVVAVPVIEASTAADGAETSSFIYSVAPAKRHSVNRFSKPTLDAQPLAPVVVADPCTRSIVRLATPKDDTSPTMSRINQTNPDWLPWLPTEHRSLLHYFAESVAPCFSLHRIHHRIFCTSLVPMALATSHGPHLLSAVLLAAATHQNALTRRKCEIDSSKLLQTCLRHLRRQDLGHSADLDNIAIATSLTLCLVDIMSGCPKDPSWRTHLKGALALLDSSEHFDDSKTSTTTRRVLWRWCRSFQTISLSCPSFNPGELTLSASLSAERREIETMDYIDLFDGFSTKLLPVFEEINDLCVERNTLHSFQLRIANHEDTEVLLELHSRRCDRLAMRIKAMIEQPIKVLDPWLPLADHDAQEDFMLLDRVYHYTALLEFYQRILDMPCTAADVQQAVKSGIEAFKAMKFHVGSCPTVATLHPIFTIGCSVCTAEDRAFVLDRLDRLNCLFTMGNVPSARLFLLELWQLNDLLRLTGSHLQWDKLMLQKGWDLALY</sequence>
<comment type="subcellular location">
    <subcellularLocation>
        <location evidence="1">Nucleus</location>
    </subcellularLocation>
</comment>
<dbReference type="GO" id="GO:0000976">
    <property type="term" value="F:transcription cis-regulatory region binding"/>
    <property type="evidence" value="ECO:0007669"/>
    <property type="project" value="TreeGrafter"/>
</dbReference>
<dbReference type="Gene3D" id="4.10.240.10">
    <property type="entry name" value="Zn(2)-C6 fungal-type DNA-binding domain"/>
    <property type="match status" value="1"/>
</dbReference>
<keyword evidence="5" id="KW-0539">Nucleus</keyword>
<evidence type="ECO:0000256" key="5">
    <source>
        <dbReference type="ARBA" id="ARBA00023242"/>
    </source>
</evidence>
<dbReference type="GO" id="GO:0008270">
    <property type="term" value="F:zinc ion binding"/>
    <property type="evidence" value="ECO:0007669"/>
    <property type="project" value="InterPro"/>
</dbReference>
<dbReference type="PROSITE" id="PS00463">
    <property type="entry name" value="ZN2_CY6_FUNGAL_1"/>
    <property type="match status" value="1"/>
</dbReference>
<dbReference type="GO" id="GO:0045944">
    <property type="term" value="P:positive regulation of transcription by RNA polymerase II"/>
    <property type="evidence" value="ECO:0007669"/>
    <property type="project" value="TreeGrafter"/>
</dbReference>
<protein>
    <recommendedName>
        <fullName evidence="6">Zn(2)-C6 fungal-type domain-containing protein</fullName>
    </recommendedName>
</protein>
<dbReference type="PROSITE" id="PS50048">
    <property type="entry name" value="ZN2_CY6_FUNGAL_2"/>
    <property type="match status" value="1"/>
</dbReference>
<evidence type="ECO:0000256" key="2">
    <source>
        <dbReference type="ARBA" id="ARBA00023015"/>
    </source>
</evidence>
<accession>A0A0D1YT16</accession>
<evidence type="ECO:0000313" key="8">
    <source>
        <dbReference type="Proteomes" id="UP000053599"/>
    </source>
</evidence>
<dbReference type="SMART" id="SM00066">
    <property type="entry name" value="GAL4"/>
    <property type="match status" value="1"/>
</dbReference>
<dbReference type="STRING" id="1016849.A0A0D1YT16"/>
<organism evidence="7 8">
    <name type="scientific">Exophiala sideris</name>
    <dbReference type="NCBI Taxonomy" id="1016849"/>
    <lineage>
        <taxon>Eukaryota</taxon>
        <taxon>Fungi</taxon>
        <taxon>Dikarya</taxon>
        <taxon>Ascomycota</taxon>
        <taxon>Pezizomycotina</taxon>
        <taxon>Eurotiomycetes</taxon>
        <taxon>Chaetothyriomycetidae</taxon>
        <taxon>Chaetothyriales</taxon>
        <taxon>Herpotrichiellaceae</taxon>
        <taxon>Exophiala</taxon>
    </lineage>
</organism>
<evidence type="ECO:0000256" key="3">
    <source>
        <dbReference type="ARBA" id="ARBA00023125"/>
    </source>
</evidence>
<feature type="domain" description="Zn(2)-C6 fungal-type" evidence="6">
    <location>
        <begin position="22"/>
        <end position="52"/>
    </location>
</feature>
<dbReference type="HOGENOM" id="CLU_028414_0_1_1"/>
<dbReference type="Proteomes" id="UP000053599">
    <property type="component" value="Unassembled WGS sequence"/>
</dbReference>
<dbReference type="PANTHER" id="PTHR37534">
    <property type="entry name" value="TRANSCRIPTIONAL ACTIVATOR PROTEIN UGA3"/>
    <property type="match status" value="1"/>
</dbReference>
<name>A0A0D1YT16_9EURO</name>
<dbReference type="CDD" id="cd00067">
    <property type="entry name" value="GAL4"/>
    <property type="match status" value="1"/>
</dbReference>
<gene>
    <name evidence="7" type="ORF">PV11_00362</name>
</gene>
<dbReference type="Pfam" id="PF00172">
    <property type="entry name" value="Zn_clus"/>
    <property type="match status" value="1"/>
</dbReference>
<evidence type="ECO:0000256" key="1">
    <source>
        <dbReference type="ARBA" id="ARBA00004123"/>
    </source>
</evidence>
<dbReference type="Pfam" id="PF11951">
    <property type="entry name" value="Fungal_trans_2"/>
    <property type="match status" value="1"/>
</dbReference>
<dbReference type="EMBL" id="KN846951">
    <property type="protein sequence ID" value="KIV84589.1"/>
    <property type="molecule type" value="Genomic_DNA"/>
</dbReference>
<evidence type="ECO:0000259" key="6">
    <source>
        <dbReference type="PROSITE" id="PS50048"/>
    </source>
</evidence>
<reference evidence="7 8" key="1">
    <citation type="submission" date="2015-01" db="EMBL/GenBank/DDBJ databases">
        <title>The Genome Sequence of Exophiala sideris CBS121828.</title>
        <authorList>
            <consortium name="The Broad Institute Genomics Platform"/>
            <person name="Cuomo C."/>
            <person name="de Hoog S."/>
            <person name="Gorbushina A."/>
            <person name="Stielow B."/>
            <person name="Teixiera M."/>
            <person name="Abouelleil A."/>
            <person name="Chapman S.B."/>
            <person name="Priest M."/>
            <person name="Young S.K."/>
            <person name="Wortman J."/>
            <person name="Nusbaum C."/>
            <person name="Birren B."/>
        </authorList>
    </citation>
    <scope>NUCLEOTIDE SEQUENCE [LARGE SCALE GENOMIC DNA]</scope>
    <source>
        <strain evidence="7 8">CBS 121828</strain>
    </source>
</reference>
<dbReference type="InterPro" id="IPR001138">
    <property type="entry name" value="Zn2Cys6_DnaBD"/>
</dbReference>
<keyword evidence="4" id="KW-0804">Transcription</keyword>
<evidence type="ECO:0000313" key="7">
    <source>
        <dbReference type="EMBL" id="KIV84589.1"/>
    </source>
</evidence>
<proteinExistence type="predicted"/>
<dbReference type="AlphaFoldDB" id="A0A0D1YT16"/>
<evidence type="ECO:0000256" key="4">
    <source>
        <dbReference type="ARBA" id="ARBA00023163"/>
    </source>
</evidence>
<keyword evidence="3" id="KW-0238">DNA-binding</keyword>
<dbReference type="GO" id="GO:0000981">
    <property type="term" value="F:DNA-binding transcription factor activity, RNA polymerase II-specific"/>
    <property type="evidence" value="ECO:0007669"/>
    <property type="project" value="InterPro"/>
</dbReference>
<dbReference type="EMBL" id="KN846951">
    <property type="protein sequence ID" value="KIV84590.1"/>
    <property type="molecule type" value="Genomic_DNA"/>
</dbReference>